<dbReference type="Gene3D" id="3.20.20.80">
    <property type="entry name" value="Glycosidases"/>
    <property type="match status" value="1"/>
</dbReference>
<dbReference type="Pfam" id="PF21365">
    <property type="entry name" value="Glyco_hydro_31_3rd"/>
    <property type="match status" value="1"/>
</dbReference>
<feature type="domain" description="Glycoside hydrolase family 31 TIM barrel" evidence="3">
    <location>
        <begin position="260"/>
        <end position="588"/>
    </location>
</feature>
<evidence type="ECO:0000313" key="7">
    <source>
        <dbReference type="EMBL" id="UJF33786.1"/>
    </source>
</evidence>
<evidence type="ECO:0000256" key="1">
    <source>
        <dbReference type="ARBA" id="ARBA00007806"/>
    </source>
</evidence>
<gene>
    <name evidence="7" type="ORF">L0M14_00500</name>
</gene>
<sequence length="830" mass="95105">MKVKVSNNLLQVVDGNHYIELLTDGAKYRIYLMNDSIVRVRGTFDEQFAEEASYTLTMTAWDDKMDGMIEDRKRVEALPARYEDAGTHLLLTTKELRVIIHKSPFAIEIQDAEGRVLHEDVKERSYVKDKQGRLYHYSTLKDEDYYYGFGEKSGYLNKKHRRMRMHNVDTIGYDSEHTDPLYKHIPFYIKFNGASQTATGLFYHNSYDSAFDMGCERSGYWSKYSYFCADGGELDYFFMHGPQIKDVVRHYTDLTGKTILPTKYSLGYMGSTMYYTELEENSDQAILNFVDRCKAEGIPCDGFFMSSGYTTGDNGKRYVFNWNYKRFPDPKAFIEQMRSKGVALAPNIKPGMLLTHPHYQQFDEAGAYIQDDEGEKSVTDRYWGGQASFVDFTNPKGRELWKHHLKSSFINLGVTSIWNDNNEYEINNPDALCEFEGDKKEISALRPLLPNLMAQMAKEAIAEAAPNTRPYIVNRAGFAGIQRYAQTWAGDNNTSWHSLKFNVPVILGMGLSGVANQGCDIGGFFGPAPEPELFVRWVQNGIFQPRFSIHSCNTDNTVTEPWMYPSYTSYIRDAIQLRYRLVPYFYSLLHEASVEGSPVMRPMVYEFQADPATWEESFDFMLGRSLLVANVLDKDAATRKVYLPGGSEWFDWYTKKHYAGGQTVELDVNLSSIPMFIRSGAIIPMAPKLHNIHNERIEELHLLVEPSENTSFVLYEDDGTTNNYQNGEYLRTTISVATERNTVISFKKEGTYASSVKRLVVDLICKKIAPVQVTLQGRKLPMFLDRAEWESNGEGWYYDLEQKTTKIKLANSDADMDIAVNFDVRDLISI</sequence>
<dbReference type="Pfam" id="PF01055">
    <property type="entry name" value="Glyco_hydro_31_2nd"/>
    <property type="match status" value="1"/>
</dbReference>
<dbReference type="PANTHER" id="PTHR22762:SF165">
    <property type="entry name" value="PUTATIVE (AFU_ORTHOLOGUE AFUA_1G06560)-RELATED"/>
    <property type="match status" value="1"/>
</dbReference>
<dbReference type="Proteomes" id="UP001649230">
    <property type="component" value="Chromosome"/>
</dbReference>
<dbReference type="InterPro" id="IPR013780">
    <property type="entry name" value="Glyco_hydro_b"/>
</dbReference>
<evidence type="ECO:0000313" key="8">
    <source>
        <dbReference type="Proteomes" id="UP001649230"/>
    </source>
</evidence>
<dbReference type="EMBL" id="CP090978">
    <property type="protein sequence ID" value="UJF33786.1"/>
    <property type="molecule type" value="Genomic_DNA"/>
</dbReference>
<keyword evidence="2" id="KW-0326">Glycosidase</keyword>
<proteinExistence type="inferred from homology"/>
<dbReference type="Gene3D" id="2.60.40.1760">
    <property type="entry name" value="glycosyl hydrolase (family 31)"/>
    <property type="match status" value="1"/>
</dbReference>
<evidence type="ECO:0000259" key="5">
    <source>
        <dbReference type="Pfam" id="PF17137"/>
    </source>
</evidence>
<reference evidence="7 8" key="1">
    <citation type="journal article" date="2024" name="Int. J. Syst. Evol. Microbiol.">
        <title>Paenibacillus hexagrammi sp. nov., a novel bacterium isolated from the gut content of Hexagrammos agrammus.</title>
        <authorList>
            <person name="Jung H.K."/>
            <person name="Kim D.G."/>
            <person name="Zin H."/>
            <person name="Park J."/>
            <person name="Jung H."/>
            <person name="Kim Y.O."/>
            <person name="Kong H.J."/>
            <person name="Kim J.W."/>
            <person name="Kim Y.S."/>
        </authorList>
    </citation>
    <scope>NUCLEOTIDE SEQUENCE [LARGE SCALE GENOMIC DNA]</scope>
    <source>
        <strain evidence="7 8">YPD9-1</strain>
    </source>
</reference>
<dbReference type="CDD" id="cd06599">
    <property type="entry name" value="GH31_glycosidase_Aec37"/>
    <property type="match status" value="1"/>
</dbReference>
<protein>
    <submittedName>
        <fullName evidence="7">DUF4968 domain-containing protein</fullName>
    </submittedName>
</protein>
<organism evidence="7 8">
    <name type="scientific">Paenibacillus hexagrammi</name>
    <dbReference type="NCBI Taxonomy" id="2908839"/>
    <lineage>
        <taxon>Bacteria</taxon>
        <taxon>Bacillati</taxon>
        <taxon>Bacillota</taxon>
        <taxon>Bacilli</taxon>
        <taxon>Bacillales</taxon>
        <taxon>Paenibacillaceae</taxon>
        <taxon>Paenibacillus</taxon>
    </lineage>
</organism>
<dbReference type="InterPro" id="IPR000322">
    <property type="entry name" value="Glyco_hydro_31_TIM"/>
</dbReference>
<dbReference type="InterPro" id="IPR011013">
    <property type="entry name" value="Gal_mutarotase_sf_dom"/>
</dbReference>
<dbReference type="CDD" id="cd14752">
    <property type="entry name" value="GH31_N"/>
    <property type="match status" value="1"/>
</dbReference>
<evidence type="ECO:0000256" key="2">
    <source>
        <dbReference type="RuleBase" id="RU361185"/>
    </source>
</evidence>
<evidence type="ECO:0000259" key="6">
    <source>
        <dbReference type="Pfam" id="PF21365"/>
    </source>
</evidence>
<evidence type="ECO:0000259" key="4">
    <source>
        <dbReference type="Pfam" id="PF13802"/>
    </source>
</evidence>
<dbReference type="InterPro" id="IPR033403">
    <property type="entry name" value="DUF5110"/>
</dbReference>
<dbReference type="SUPFAM" id="SSF51011">
    <property type="entry name" value="Glycosyl hydrolase domain"/>
    <property type="match status" value="1"/>
</dbReference>
<comment type="similarity">
    <text evidence="1 2">Belongs to the glycosyl hydrolase 31 family.</text>
</comment>
<dbReference type="SUPFAM" id="SSF51445">
    <property type="entry name" value="(Trans)glycosidases"/>
    <property type="match status" value="1"/>
</dbReference>
<dbReference type="PANTHER" id="PTHR22762">
    <property type="entry name" value="ALPHA-GLUCOSIDASE"/>
    <property type="match status" value="1"/>
</dbReference>
<dbReference type="SUPFAM" id="SSF74650">
    <property type="entry name" value="Galactose mutarotase-like"/>
    <property type="match status" value="1"/>
</dbReference>
<name>A0ABY3SKR9_9BACL</name>
<dbReference type="Gene3D" id="2.60.40.1180">
    <property type="entry name" value="Golgi alpha-mannosidase II"/>
    <property type="match status" value="2"/>
</dbReference>
<keyword evidence="8" id="KW-1185">Reference proteome</keyword>
<feature type="domain" description="Glycoside hydrolase family 31 N-terminal" evidence="4">
    <location>
        <begin position="28"/>
        <end position="212"/>
    </location>
</feature>
<feature type="domain" description="DUF5110" evidence="5">
    <location>
        <begin position="699"/>
        <end position="764"/>
    </location>
</feature>
<dbReference type="InterPro" id="IPR048395">
    <property type="entry name" value="Glyco_hydro_31_C"/>
</dbReference>
<accession>A0ABY3SKR9</accession>
<dbReference type="RefSeq" id="WP_235120177.1">
    <property type="nucleotide sequence ID" value="NZ_CP090978.1"/>
</dbReference>
<evidence type="ECO:0000259" key="3">
    <source>
        <dbReference type="Pfam" id="PF01055"/>
    </source>
</evidence>
<keyword evidence="2" id="KW-0378">Hydrolase</keyword>
<dbReference type="InterPro" id="IPR017853">
    <property type="entry name" value="GH"/>
</dbReference>
<dbReference type="InterPro" id="IPR025887">
    <property type="entry name" value="Glyco_hydro_31_N_dom"/>
</dbReference>
<feature type="domain" description="Glycosyl hydrolase family 31 C-terminal" evidence="6">
    <location>
        <begin position="596"/>
        <end position="683"/>
    </location>
</feature>
<dbReference type="Pfam" id="PF17137">
    <property type="entry name" value="DUF5110"/>
    <property type="match status" value="1"/>
</dbReference>
<dbReference type="Pfam" id="PF13802">
    <property type="entry name" value="Gal_mutarotas_2"/>
    <property type="match status" value="1"/>
</dbReference>